<feature type="compositionally biased region" description="Polar residues" evidence="1">
    <location>
        <begin position="8"/>
        <end position="27"/>
    </location>
</feature>
<gene>
    <name evidence="2" type="ORF">FWK35_00021368</name>
</gene>
<dbReference type="Proteomes" id="UP000478052">
    <property type="component" value="Unassembled WGS sequence"/>
</dbReference>
<organism evidence="2 3">
    <name type="scientific">Aphis craccivora</name>
    <name type="common">Cowpea aphid</name>
    <dbReference type="NCBI Taxonomy" id="307492"/>
    <lineage>
        <taxon>Eukaryota</taxon>
        <taxon>Metazoa</taxon>
        <taxon>Ecdysozoa</taxon>
        <taxon>Arthropoda</taxon>
        <taxon>Hexapoda</taxon>
        <taxon>Insecta</taxon>
        <taxon>Pterygota</taxon>
        <taxon>Neoptera</taxon>
        <taxon>Paraneoptera</taxon>
        <taxon>Hemiptera</taxon>
        <taxon>Sternorrhyncha</taxon>
        <taxon>Aphidomorpha</taxon>
        <taxon>Aphidoidea</taxon>
        <taxon>Aphididae</taxon>
        <taxon>Aphidini</taxon>
        <taxon>Aphis</taxon>
        <taxon>Aphis</taxon>
    </lineage>
</organism>
<comment type="caution">
    <text evidence="2">The sequence shown here is derived from an EMBL/GenBank/DDBJ whole genome shotgun (WGS) entry which is preliminary data.</text>
</comment>
<proteinExistence type="predicted"/>
<evidence type="ECO:0000256" key="1">
    <source>
        <dbReference type="SAM" id="MobiDB-lite"/>
    </source>
</evidence>
<name>A0A6G0Y827_APHCR</name>
<keyword evidence="3" id="KW-1185">Reference proteome</keyword>
<accession>A0A6G0Y827</accession>
<dbReference type="AlphaFoldDB" id="A0A6G0Y827"/>
<evidence type="ECO:0000313" key="2">
    <source>
        <dbReference type="EMBL" id="KAF0750767.1"/>
    </source>
</evidence>
<reference evidence="2 3" key="1">
    <citation type="submission" date="2019-08" db="EMBL/GenBank/DDBJ databases">
        <title>Whole genome of Aphis craccivora.</title>
        <authorList>
            <person name="Voronova N.V."/>
            <person name="Shulinski R.S."/>
            <person name="Bandarenka Y.V."/>
            <person name="Zhorov D.G."/>
            <person name="Warner D."/>
        </authorList>
    </citation>
    <scope>NUCLEOTIDE SEQUENCE [LARGE SCALE GENOMIC DNA]</scope>
    <source>
        <strain evidence="2">180601</strain>
        <tissue evidence="2">Whole Body</tissue>
    </source>
</reference>
<evidence type="ECO:0000313" key="3">
    <source>
        <dbReference type="Proteomes" id="UP000478052"/>
    </source>
</evidence>
<sequence>MGHDHIPQTPTDLLPQSNIQSSPQNLSPTLSTHTLLVQHGTLKKLSSRNRLSLFAYICIKNQDIINVKQMCICATQKTIAAATILI</sequence>
<feature type="region of interest" description="Disordered" evidence="1">
    <location>
        <begin position="1"/>
        <end position="27"/>
    </location>
</feature>
<dbReference type="EMBL" id="VUJU01005600">
    <property type="protein sequence ID" value="KAF0750767.1"/>
    <property type="molecule type" value="Genomic_DNA"/>
</dbReference>
<protein>
    <submittedName>
        <fullName evidence="2">Uncharacterized protein</fullName>
    </submittedName>
</protein>